<dbReference type="AlphaFoldDB" id="A0A9P5C1A4"/>
<protein>
    <submittedName>
        <fullName evidence="1">Uncharacterized protein</fullName>
    </submittedName>
</protein>
<proteinExistence type="predicted"/>
<gene>
    <name evidence="1" type="ORF">E8E12_003292</name>
</gene>
<reference evidence="1" key="1">
    <citation type="submission" date="2019-04" db="EMBL/GenBank/DDBJ databases">
        <title>Sequencing of skin fungus with MAO and IRED activity.</title>
        <authorList>
            <person name="Marsaioli A.J."/>
            <person name="Bonatto J.M.C."/>
            <person name="Reis Junior O."/>
        </authorList>
    </citation>
    <scope>NUCLEOTIDE SEQUENCE</scope>
    <source>
        <strain evidence="1">28M1</strain>
    </source>
</reference>
<evidence type="ECO:0000313" key="1">
    <source>
        <dbReference type="EMBL" id="KAF3040886.1"/>
    </source>
</evidence>
<organism evidence="1 2">
    <name type="scientific">Didymella heteroderae</name>
    <dbReference type="NCBI Taxonomy" id="1769908"/>
    <lineage>
        <taxon>Eukaryota</taxon>
        <taxon>Fungi</taxon>
        <taxon>Dikarya</taxon>
        <taxon>Ascomycota</taxon>
        <taxon>Pezizomycotina</taxon>
        <taxon>Dothideomycetes</taxon>
        <taxon>Pleosporomycetidae</taxon>
        <taxon>Pleosporales</taxon>
        <taxon>Pleosporineae</taxon>
        <taxon>Didymellaceae</taxon>
        <taxon>Didymella</taxon>
    </lineage>
</organism>
<accession>A0A9P5C1A4</accession>
<evidence type="ECO:0000313" key="2">
    <source>
        <dbReference type="Proteomes" id="UP000758155"/>
    </source>
</evidence>
<sequence length="574" mass="63445">MLPHLPAPNALEALKAFRSARSAKGHPVVITQPSFIHVSIPEAVVDERATKFATVINKPRKVGFERLNVRSAEEYLNAASAKRALVFTCDIGQVAHSLNAEKLTLFAKTTGHPTIPLKIGPQLEIPITMRSALLWAVVATLTVFATGRKIPSEALTNISRVQHNLISSPGTKFNLAAPVILPTALGPAPHDGTEGEEIDSDEDMVNGPEPLADSANDQLWSTHKSKGQSLNCGMRGSDMGAGWQLFDARDPPSAQSKWARGMLDMTDWNWQDWTEKDIQTCSMEGEWEMGPTLRAMGIGTKSVKEGGDLRCFSITHYNMEATNFQGEVEPQAQMYAVQGKGYHATSAAHLLSLDLRAGVIFCISLSDPEQWCKETFGRDPHPEELPEFRQLTDIYWVCWAHHNGLAGTRVQNTNTYIAYCIRNEVTEGIIGRAIRGRGKEQLELWPGEYFMTESKEGLALLDSSPIGATIGYMLMQHKRELGDKYVQGVRVVRSNAMVGKELNEADLIFDIADVPAEARISEPRDQHPPHGQPESEPISKLELGYLAMRDTRSYTVEEHVLGPSNILRVHHSMV</sequence>
<comment type="caution">
    <text evidence="1">The sequence shown here is derived from an EMBL/GenBank/DDBJ whole genome shotgun (WGS) entry which is preliminary data.</text>
</comment>
<dbReference type="Proteomes" id="UP000758155">
    <property type="component" value="Unassembled WGS sequence"/>
</dbReference>
<name>A0A9P5C1A4_9PLEO</name>
<keyword evidence="2" id="KW-1185">Reference proteome</keyword>
<dbReference type="EMBL" id="SWKV01000023">
    <property type="protein sequence ID" value="KAF3040886.1"/>
    <property type="molecule type" value="Genomic_DNA"/>
</dbReference>
<dbReference type="OrthoDB" id="5337308at2759"/>